<organism evidence="1 2">
    <name type="scientific">Fusarium floridanum</name>
    <dbReference type="NCBI Taxonomy" id="1325733"/>
    <lineage>
        <taxon>Eukaryota</taxon>
        <taxon>Fungi</taxon>
        <taxon>Dikarya</taxon>
        <taxon>Ascomycota</taxon>
        <taxon>Pezizomycotina</taxon>
        <taxon>Sordariomycetes</taxon>
        <taxon>Hypocreomycetidae</taxon>
        <taxon>Hypocreales</taxon>
        <taxon>Nectriaceae</taxon>
        <taxon>Fusarium</taxon>
        <taxon>Fusarium solani species complex</taxon>
    </lineage>
</organism>
<evidence type="ECO:0000313" key="2">
    <source>
        <dbReference type="Proteomes" id="UP000287972"/>
    </source>
</evidence>
<dbReference type="EMBL" id="NKCL01001375">
    <property type="protein sequence ID" value="RSL40038.1"/>
    <property type="molecule type" value="Genomic_DNA"/>
</dbReference>
<feature type="non-terminal residue" evidence="1">
    <location>
        <position position="84"/>
    </location>
</feature>
<dbReference type="Proteomes" id="UP000287972">
    <property type="component" value="Unassembled WGS sequence"/>
</dbReference>
<name>A0A428NH26_9HYPO</name>
<protein>
    <submittedName>
        <fullName evidence="1">Uncharacterized protein</fullName>
    </submittedName>
</protein>
<accession>A0A428NH26</accession>
<evidence type="ECO:0000313" key="1">
    <source>
        <dbReference type="EMBL" id="RSL40038.1"/>
    </source>
</evidence>
<comment type="caution">
    <text evidence="1">The sequence shown here is derived from an EMBL/GenBank/DDBJ whole genome shotgun (WGS) entry which is preliminary data.</text>
</comment>
<keyword evidence="2" id="KW-1185">Reference proteome</keyword>
<proteinExistence type="predicted"/>
<sequence>MNRWFYRKPDEPGGAIGTVDDKTDIETALVSASDSARQAASVFGSQSTNGIRVDCVDEFIGPECTLLVCEGPEIEWKGQGASEN</sequence>
<dbReference type="AlphaFoldDB" id="A0A428NH26"/>
<gene>
    <name evidence="1" type="ORF">CEP51_016744</name>
</gene>
<reference evidence="1 2" key="1">
    <citation type="submission" date="2017-06" db="EMBL/GenBank/DDBJ databases">
        <title>Comparative genomic analysis of Ambrosia Fusariam Clade fungi.</title>
        <authorList>
            <person name="Stajich J.E."/>
            <person name="Carrillo J."/>
            <person name="Kijimoto T."/>
            <person name="Eskalen A."/>
            <person name="O'Donnell K."/>
            <person name="Kasson M."/>
        </authorList>
    </citation>
    <scope>NUCLEOTIDE SEQUENCE [LARGE SCALE GENOMIC DNA]</scope>
    <source>
        <strain evidence="1 2">NRRL62606</strain>
    </source>
</reference>